<gene>
    <name evidence="1" type="ORF">MTR67_045373</name>
</gene>
<keyword evidence="2" id="KW-1185">Reference proteome</keyword>
<sequence>MFDLLENSEWTKRSTLGLKIAGQYLGREIYNLVACEGTKRVVRHETLSQCRPLITTSTGAAMSPCLGSQSMGEDRLSHLAESLNNARTMIYPLRRRDASSHMAVVVEKEHKRLLTQKSIIEKRKEEH</sequence>
<proteinExistence type="predicted"/>
<evidence type="ECO:0000313" key="1">
    <source>
        <dbReference type="EMBL" id="WMV51988.1"/>
    </source>
</evidence>
<accession>A0AAF0UVA4</accession>
<dbReference type="Proteomes" id="UP001234989">
    <property type="component" value="Chromosome 10"/>
</dbReference>
<dbReference type="EMBL" id="CP133621">
    <property type="protein sequence ID" value="WMV51988.1"/>
    <property type="molecule type" value="Genomic_DNA"/>
</dbReference>
<dbReference type="AlphaFoldDB" id="A0AAF0UVA4"/>
<evidence type="ECO:0000313" key="2">
    <source>
        <dbReference type="Proteomes" id="UP001234989"/>
    </source>
</evidence>
<organism evidence="1 2">
    <name type="scientific">Solanum verrucosum</name>
    <dbReference type="NCBI Taxonomy" id="315347"/>
    <lineage>
        <taxon>Eukaryota</taxon>
        <taxon>Viridiplantae</taxon>
        <taxon>Streptophyta</taxon>
        <taxon>Embryophyta</taxon>
        <taxon>Tracheophyta</taxon>
        <taxon>Spermatophyta</taxon>
        <taxon>Magnoliopsida</taxon>
        <taxon>eudicotyledons</taxon>
        <taxon>Gunneridae</taxon>
        <taxon>Pentapetalae</taxon>
        <taxon>asterids</taxon>
        <taxon>lamiids</taxon>
        <taxon>Solanales</taxon>
        <taxon>Solanaceae</taxon>
        <taxon>Solanoideae</taxon>
        <taxon>Solaneae</taxon>
        <taxon>Solanum</taxon>
    </lineage>
</organism>
<protein>
    <submittedName>
        <fullName evidence="1">Uncharacterized protein</fullName>
    </submittedName>
</protein>
<reference evidence="1" key="1">
    <citation type="submission" date="2023-08" db="EMBL/GenBank/DDBJ databases">
        <title>A de novo genome assembly of Solanum verrucosum Schlechtendal, a Mexican diploid species geographically isolated from the other diploid A-genome species in potato relatives.</title>
        <authorList>
            <person name="Hosaka K."/>
        </authorList>
    </citation>
    <scope>NUCLEOTIDE SEQUENCE</scope>
    <source>
        <tissue evidence="1">Young leaves</tissue>
    </source>
</reference>
<name>A0AAF0UVA4_SOLVR</name>